<accession>A0ACC2T396</accession>
<evidence type="ECO:0000313" key="2">
    <source>
        <dbReference type="Proteomes" id="UP001165960"/>
    </source>
</evidence>
<proteinExistence type="predicted"/>
<gene>
    <name evidence="1" type="ORF">DSO57_1022099</name>
</gene>
<evidence type="ECO:0000313" key="1">
    <source>
        <dbReference type="EMBL" id="KAJ9069078.1"/>
    </source>
</evidence>
<comment type="caution">
    <text evidence="1">The sequence shown here is derived from an EMBL/GenBank/DDBJ whole genome shotgun (WGS) entry which is preliminary data.</text>
</comment>
<organism evidence="1 2">
    <name type="scientific">Entomophthora muscae</name>
    <dbReference type="NCBI Taxonomy" id="34485"/>
    <lineage>
        <taxon>Eukaryota</taxon>
        <taxon>Fungi</taxon>
        <taxon>Fungi incertae sedis</taxon>
        <taxon>Zoopagomycota</taxon>
        <taxon>Entomophthoromycotina</taxon>
        <taxon>Entomophthoromycetes</taxon>
        <taxon>Entomophthorales</taxon>
        <taxon>Entomophthoraceae</taxon>
        <taxon>Entomophthora</taxon>
    </lineage>
</organism>
<name>A0ACC2T396_9FUNG</name>
<dbReference type="Proteomes" id="UP001165960">
    <property type="component" value="Unassembled WGS sequence"/>
</dbReference>
<dbReference type="EMBL" id="QTSX02003660">
    <property type="protein sequence ID" value="KAJ9069078.1"/>
    <property type="molecule type" value="Genomic_DNA"/>
</dbReference>
<protein>
    <submittedName>
        <fullName evidence="1">Uncharacterized protein</fullName>
    </submittedName>
</protein>
<reference evidence="1" key="1">
    <citation type="submission" date="2022-04" db="EMBL/GenBank/DDBJ databases">
        <title>Genome of the entomopathogenic fungus Entomophthora muscae.</title>
        <authorList>
            <person name="Elya C."/>
            <person name="Lovett B.R."/>
            <person name="Lee E."/>
            <person name="Macias A.M."/>
            <person name="Hajek A.E."/>
            <person name="De Bivort B.L."/>
            <person name="Kasson M.T."/>
            <person name="De Fine Licht H.H."/>
            <person name="Stajich J.E."/>
        </authorList>
    </citation>
    <scope>NUCLEOTIDE SEQUENCE</scope>
    <source>
        <strain evidence="1">Berkeley</strain>
    </source>
</reference>
<keyword evidence="2" id="KW-1185">Reference proteome</keyword>
<sequence length="129" mass="14134">MKSRRLDPMLGYLGRLAPALDDAPSALLQLAADPFVVPWHALYLAPSSASLSDPPLDAPLGSDFCSAFCYTPKCAKLVSLSPASEGNQHLGKQDAKDFSGTDQLAKCIYHEPWELYPVRRCIYLPKELI</sequence>